<dbReference type="Pfam" id="PF02558">
    <property type="entry name" value="ApbA"/>
    <property type="match status" value="1"/>
</dbReference>
<dbReference type="Pfam" id="PF08546">
    <property type="entry name" value="ApbA_C"/>
    <property type="match status" value="1"/>
</dbReference>
<dbReference type="GO" id="GO:0008677">
    <property type="term" value="F:2-dehydropantoate 2-reductase activity"/>
    <property type="evidence" value="ECO:0007669"/>
    <property type="project" value="UniProtKB-EC"/>
</dbReference>
<comment type="pathway">
    <text evidence="1">Cofactor biosynthesis; (R)-pantothenate biosynthesis; (R)-pantoate from 3-methyl-2-oxobutanoate: step 2/2.</text>
</comment>
<accession>A0A0F7KFQ0</accession>
<dbReference type="InterPro" id="IPR013328">
    <property type="entry name" value="6PGD_dom2"/>
</dbReference>
<dbReference type="PATRIC" id="fig|44574.3.peg.2280"/>
<dbReference type="EMBL" id="VNHT01000111">
    <property type="protein sequence ID" value="TYP71582.1"/>
    <property type="molecule type" value="Genomic_DNA"/>
</dbReference>
<evidence type="ECO:0000313" key="15">
    <source>
        <dbReference type="Proteomes" id="UP000324176"/>
    </source>
</evidence>
<dbReference type="InterPro" id="IPR013752">
    <property type="entry name" value="KPA_reductase"/>
</dbReference>
<dbReference type="SUPFAM" id="SSF51735">
    <property type="entry name" value="NAD(P)-binding Rossmann-fold domains"/>
    <property type="match status" value="1"/>
</dbReference>
<protein>
    <recommendedName>
        <fullName evidence="4">2-dehydropantoate 2-reductase</fullName>
        <ecNumber evidence="3">1.1.1.169</ecNumber>
    </recommendedName>
    <alternativeName>
        <fullName evidence="8">Ketopantoate reductase</fullName>
    </alternativeName>
</protein>
<evidence type="ECO:0000256" key="5">
    <source>
        <dbReference type="ARBA" id="ARBA00022655"/>
    </source>
</evidence>
<evidence type="ECO:0000256" key="6">
    <source>
        <dbReference type="ARBA" id="ARBA00022857"/>
    </source>
</evidence>
<dbReference type="OrthoDB" id="8543548at2"/>
<proteinExistence type="inferred from homology"/>
<evidence type="ECO:0000256" key="8">
    <source>
        <dbReference type="ARBA" id="ARBA00032024"/>
    </source>
</evidence>
<dbReference type="InterPro" id="IPR013332">
    <property type="entry name" value="KPR_N"/>
</dbReference>
<evidence type="ECO:0000256" key="2">
    <source>
        <dbReference type="ARBA" id="ARBA00007870"/>
    </source>
</evidence>
<gene>
    <name evidence="12" type="ORF">AAW31_09330</name>
    <name evidence="13" type="ORF">BCL69_11113</name>
</gene>
<reference evidence="12 14" key="2">
    <citation type="journal article" date="2016" name="Genome Announc.">
        <title>Genome Sequence of Nitrosomonas communis Strain Nm2, a Mesophilic Ammonia-Oxidizing Bacterium Isolated from Mediterranean Soil.</title>
        <authorList>
            <person name="Kozlowski J.A."/>
            <person name="Kits K.D."/>
            <person name="Stein L.Y."/>
        </authorList>
    </citation>
    <scope>NUCLEOTIDE SEQUENCE [LARGE SCALE GENOMIC DNA]</scope>
    <source>
        <strain evidence="12 14">Nm2</strain>
    </source>
</reference>
<dbReference type="AlphaFoldDB" id="A0A0F7KFQ0"/>
<organism evidence="12 14">
    <name type="scientific">Nitrosomonas communis</name>
    <dbReference type="NCBI Taxonomy" id="44574"/>
    <lineage>
        <taxon>Bacteria</taxon>
        <taxon>Pseudomonadati</taxon>
        <taxon>Pseudomonadota</taxon>
        <taxon>Betaproteobacteria</taxon>
        <taxon>Nitrosomonadales</taxon>
        <taxon>Nitrosomonadaceae</taxon>
        <taxon>Nitrosomonas</taxon>
    </lineage>
</organism>
<dbReference type="UniPathway" id="UPA00028">
    <property type="reaction ID" value="UER00004"/>
</dbReference>
<keyword evidence="7" id="KW-0560">Oxidoreductase</keyword>
<dbReference type="SUPFAM" id="SSF48179">
    <property type="entry name" value="6-phosphogluconate dehydrogenase C-terminal domain-like"/>
    <property type="match status" value="1"/>
</dbReference>
<dbReference type="Proteomes" id="UP000034156">
    <property type="component" value="Chromosome"/>
</dbReference>
<dbReference type="GO" id="GO:0050661">
    <property type="term" value="F:NADP binding"/>
    <property type="evidence" value="ECO:0007669"/>
    <property type="project" value="TreeGrafter"/>
</dbReference>
<dbReference type="Gene3D" id="3.40.50.720">
    <property type="entry name" value="NAD(P)-binding Rossmann-like Domain"/>
    <property type="match status" value="1"/>
</dbReference>
<dbReference type="EC" id="1.1.1.169" evidence="3"/>
<evidence type="ECO:0000256" key="7">
    <source>
        <dbReference type="ARBA" id="ARBA00023002"/>
    </source>
</evidence>
<keyword evidence="6" id="KW-0521">NADP</keyword>
<evidence type="ECO:0000313" key="13">
    <source>
        <dbReference type="EMBL" id="TYP71582.1"/>
    </source>
</evidence>
<comment type="catalytic activity">
    <reaction evidence="9">
        <text>(R)-pantoate + NADP(+) = 2-dehydropantoate + NADPH + H(+)</text>
        <dbReference type="Rhea" id="RHEA:16233"/>
        <dbReference type="ChEBI" id="CHEBI:11561"/>
        <dbReference type="ChEBI" id="CHEBI:15378"/>
        <dbReference type="ChEBI" id="CHEBI:15980"/>
        <dbReference type="ChEBI" id="CHEBI:57783"/>
        <dbReference type="ChEBI" id="CHEBI:58349"/>
        <dbReference type="EC" id="1.1.1.169"/>
    </reaction>
</comment>
<evidence type="ECO:0000313" key="14">
    <source>
        <dbReference type="Proteomes" id="UP000034156"/>
    </source>
</evidence>
<evidence type="ECO:0000313" key="12">
    <source>
        <dbReference type="EMBL" id="AKH37973.1"/>
    </source>
</evidence>
<reference evidence="14" key="1">
    <citation type="submission" date="2015-05" db="EMBL/GenBank/DDBJ databases">
        <title>Draft genome of Nitrosomonas communis strain Nm2.</title>
        <authorList>
            <person name="Kozlowski J.A."/>
            <person name="Kits K.D."/>
            <person name="Stein L.Y."/>
        </authorList>
    </citation>
    <scope>NUCLEOTIDE SEQUENCE [LARGE SCALE GENOMIC DNA]</scope>
    <source>
        <strain evidence="14">Nm2</strain>
    </source>
</reference>
<dbReference type="Gene3D" id="1.10.1040.10">
    <property type="entry name" value="N-(1-d-carboxylethyl)-l-norvaline Dehydrogenase, domain 2"/>
    <property type="match status" value="1"/>
</dbReference>
<sequence>MNLLNKPIHILGAGGIGAAVGWALARAGYTVVLIDSHPNKISEGKKNGVTVVGIGTQAVPFMAFDEWIAPNEGFILLCTKTYNNPEILTRLPEDAFLVPIQNGFDAALERRHHACEGIASFVSECLRGRAETRITRPGTLHIGARRSVTAWEWDEIASLAKALAKTKLFPVELVKDIQPYKATKLMYNAAISPLAAVAGLDNGALLTDLLAKKLFFGMLYENYAILKHAHIKLARIGPFHPDTVSYILRMTALSKLMAIFFRPSLRGTYCSMAPDISVDYCRTEIEAYNGYLIQLAGNFPCPLNRAVLALFERIASENLKPHRKYLQYLVDSLPEGVLLDSSRR</sequence>
<reference evidence="13 15" key="3">
    <citation type="submission" date="2019-07" db="EMBL/GenBank/DDBJ databases">
        <title>Active sludge and wastewater microbial communities from Klosterneuburg, Austria.</title>
        <authorList>
            <person name="Wagner M."/>
        </authorList>
    </citation>
    <scope>NUCLEOTIDE SEQUENCE [LARGE SCALE GENOMIC DNA]</scope>
    <source>
        <strain evidence="13 15">Nm2</strain>
    </source>
</reference>
<evidence type="ECO:0000259" key="10">
    <source>
        <dbReference type="Pfam" id="PF02558"/>
    </source>
</evidence>
<evidence type="ECO:0000256" key="3">
    <source>
        <dbReference type="ARBA" id="ARBA00013014"/>
    </source>
</evidence>
<dbReference type="KEGG" id="nco:AAW31_09330"/>
<comment type="similarity">
    <text evidence="2">Belongs to the ketopantoate reductase family.</text>
</comment>
<dbReference type="InterPro" id="IPR050838">
    <property type="entry name" value="Ketopantoate_reductase"/>
</dbReference>
<evidence type="ECO:0000256" key="4">
    <source>
        <dbReference type="ARBA" id="ARBA00019465"/>
    </source>
</evidence>
<evidence type="ECO:0000256" key="9">
    <source>
        <dbReference type="ARBA" id="ARBA00048793"/>
    </source>
</evidence>
<dbReference type="GO" id="GO:0005737">
    <property type="term" value="C:cytoplasm"/>
    <property type="evidence" value="ECO:0007669"/>
    <property type="project" value="TreeGrafter"/>
</dbReference>
<dbReference type="GO" id="GO:0015940">
    <property type="term" value="P:pantothenate biosynthetic process"/>
    <property type="evidence" value="ECO:0007669"/>
    <property type="project" value="UniProtKB-UniPathway"/>
</dbReference>
<keyword evidence="5" id="KW-0566">Pantothenate biosynthesis</keyword>
<evidence type="ECO:0000256" key="1">
    <source>
        <dbReference type="ARBA" id="ARBA00004994"/>
    </source>
</evidence>
<dbReference type="RefSeq" id="WP_046850041.1">
    <property type="nucleotide sequence ID" value="NZ_CP011451.1"/>
</dbReference>
<evidence type="ECO:0000259" key="11">
    <source>
        <dbReference type="Pfam" id="PF08546"/>
    </source>
</evidence>
<keyword evidence="14" id="KW-1185">Reference proteome</keyword>
<dbReference type="PANTHER" id="PTHR43765:SF2">
    <property type="entry name" value="2-DEHYDROPANTOATE 2-REDUCTASE"/>
    <property type="match status" value="1"/>
</dbReference>
<dbReference type="PANTHER" id="PTHR43765">
    <property type="entry name" value="2-DEHYDROPANTOATE 2-REDUCTASE-RELATED"/>
    <property type="match status" value="1"/>
</dbReference>
<name>A0A0F7KFQ0_9PROT</name>
<dbReference type="InterPro" id="IPR008927">
    <property type="entry name" value="6-PGluconate_DH-like_C_sf"/>
</dbReference>
<dbReference type="EMBL" id="CP011451">
    <property type="protein sequence ID" value="AKH37973.1"/>
    <property type="molecule type" value="Genomic_DNA"/>
</dbReference>
<feature type="domain" description="Ketopantoate reductase N-terminal" evidence="10">
    <location>
        <begin position="8"/>
        <end position="143"/>
    </location>
</feature>
<dbReference type="Proteomes" id="UP000324176">
    <property type="component" value="Unassembled WGS sequence"/>
</dbReference>
<feature type="domain" description="Ketopantoate reductase C-terminal" evidence="11">
    <location>
        <begin position="176"/>
        <end position="312"/>
    </location>
</feature>
<dbReference type="InterPro" id="IPR036291">
    <property type="entry name" value="NAD(P)-bd_dom_sf"/>
</dbReference>